<organism evidence="1 2">
    <name type="scientific">Pristionchus mayeri</name>
    <dbReference type="NCBI Taxonomy" id="1317129"/>
    <lineage>
        <taxon>Eukaryota</taxon>
        <taxon>Metazoa</taxon>
        <taxon>Ecdysozoa</taxon>
        <taxon>Nematoda</taxon>
        <taxon>Chromadorea</taxon>
        <taxon>Rhabditida</taxon>
        <taxon>Rhabditina</taxon>
        <taxon>Diplogasteromorpha</taxon>
        <taxon>Diplogasteroidea</taxon>
        <taxon>Neodiplogasteridae</taxon>
        <taxon>Pristionchus</taxon>
    </lineage>
</organism>
<feature type="non-terminal residue" evidence="1">
    <location>
        <position position="62"/>
    </location>
</feature>
<dbReference type="EMBL" id="BTRK01000004">
    <property type="protein sequence ID" value="GMR49152.1"/>
    <property type="molecule type" value="Genomic_DNA"/>
</dbReference>
<keyword evidence="2" id="KW-1185">Reference proteome</keyword>
<evidence type="ECO:0000313" key="2">
    <source>
        <dbReference type="Proteomes" id="UP001328107"/>
    </source>
</evidence>
<sequence length="62" mass="7624">RYDQSDPSHIRHSFRYSIRIRRGRGSRPRKTAVRVRQLPVGVRRLRIRLSLVRIFWIRVWNA</sequence>
<accession>A0AAN5I245</accession>
<comment type="caution">
    <text evidence="1">The sequence shown here is derived from an EMBL/GenBank/DDBJ whole genome shotgun (WGS) entry which is preliminary data.</text>
</comment>
<feature type="non-terminal residue" evidence="1">
    <location>
        <position position="1"/>
    </location>
</feature>
<reference evidence="2" key="1">
    <citation type="submission" date="2022-10" db="EMBL/GenBank/DDBJ databases">
        <title>Genome assembly of Pristionchus species.</title>
        <authorList>
            <person name="Yoshida K."/>
            <person name="Sommer R.J."/>
        </authorList>
    </citation>
    <scope>NUCLEOTIDE SEQUENCE [LARGE SCALE GENOMIC DNA]</scope>
    <source>
        <strain evidence="2">RS5460</strain>
    </source>
</reference>
<proteinExistence type="predicted"/>
<dbReference type="AlphaFoldDB" id="A0AAN5I245"/>
<gene>
    <name evidence="1" type="ORF">PMAYCL1PPCAC_19347</name>
</gene>
<protein>
    <submittedName>
        <fullName evidence="1">Uncharacterized protein</fullName>
    </submittedName>
</protein>
<name>A0AAN5I245_9BILA</name>
<dbReference type="Proteomes" id="UP001328107">
    <property type="component" value="Unassembled WGS sequence"/>
</dbReference>
<evidence type="ECO:0000313" key="1">
    <source>
        <dbReference type="EMBL" id="GMR49152.1"/>
    </source>
</evidence>